<evidence type="ECO:0000313" key="2">
    <source>
        <dbReference type="Proteomes" id="UP000821845"/>
    </source>
</evidence>
<proteinExistence type="predicted"/>
<comment type="caution">
    <text evidence="1">The sequence shown here is derived from an EMBL/GenBank/DDBJ whole genome shotgun (WGS) entry which is preliminary data.</text>
</comment>
<name>A0ACB7TPA5_HYAAI</name>
<dbReference type="Proteomes" id="UP000821845">
    <property type="component" value="Chromosome 1"/>
</dbReference>
<keyword evidence="2" id="KW-1185">Reference proteome</keyword>
<evidence type="ECO:0000313" key="1">
    <source>
        <dbReference type="EMBL" id="KAH6947984.1"/>
    </source>
</evidence>
<accession>A0ACB7TPA5</accession>
<dbReference type="EMBL" id="CM023481">
    <property type="protein sequence ID" value="KAH6947984.1"/>
    <property type="molecule type" value="Genomic_DNA"/>
</dbReference>
<sequence length="1926" mass="206664">MSDTSTEDERSVSLRRQSKGPVKRRRSSQIVAEGQSPKLKKQNYHEDVQDTSLASHNGCDGRLVAEKSLVKNSVEECSIHIKGLATSGTTNGILIASTPVAGVNTRASRMETGSARKSKTLLRQAQKNRSVYSTPQLSNSYLASNAASPELSFLTTRSGSRMALRSFKGNESADGSQTSSISDGTLGCELLFETPGSSFNLSSTNTRENGIVHDMSVSSAHCEPTHQSSVDASPATQTSLLCDSGRRRRAALPKMSEEKGVQQLETVGTSSKRAGLHSMVGLKSSQTPASKKVDDEVPGCGVSGTPNASSASKTKCTSISKRSDKQEDVDTVQSLKASGTKRTPASRKTKKEEAPELESVSTSFPAQANADNMDVSQENSFRSDGASASVNITSGDPELVAMPTSLNTSRAKRTSTSKKLNKETTKQEQSGTPKSVKILGAGEGTPTASHVDEKLQQSSASVSSFKDESANGIDIAMGESVISARSPRSGRVSASRTPASRKPSEKISEWENFSTPINKLTEVTDKIGGVDMQLVVGNENNGQTPLENKETALEESFRLRSRRSSRTPASNVGRFDTPGLVAAGSPNSSTASKVEQTPGLKKTDRRDTSRNNGVDTSLVLSTSGRKETVASPMVEDFEQQAACASPFTLERVDVAMGKSVRRRRSSHMPDSLNISSAKSTPVSTNANDSTREEVVNTAHSKRISICKQTPTSNKAMEETNEDALCMPQSARISGSKRTSALKKVQQNDEAADPKSLDAFPLKHVSSDSLHDIPGESARTKCGRMSHVPAVKSVNADVLDQDRDRTSSTLNTSRATRMRASMSEETTKQDVAGAAKNLRASGAKHTPASKKLTQEMEPLDKESVNTTPLKHESTGDTDVAMAESIKKRHLRASRTPASGKVNAGASQEEALEAPNILNVSATPTNIEEKATGQRTRSRVSSALATSDSTFVAVEESTRKRSSRFSHTEKLSTEMLEQNIVITPSTDSASTAVQMPVSINEEATEQNTRETPKTARAAKVKQTSGSAKANKRTPQHDMGGTSPSKDAVPDSVTAAVEGSARARRGRCKSTPVSKEAYADVLEQEAPCILDVLDTSAVKHTPASRKTSKETAKQQVPGTPHPSRISQTQEQAQNSKHASQEQDDSEQETICLSPYKQVDSDNRDVAMEESVRTKDGKPSRTPVSRKHRLEVSQQDKVATPCAFDASGADSTSASAKIKETIRQDMVDSPQSCRSSRVKRTPAPKEVNVEQKGPARETVGSSPSKQIISEDVIGEMFVVRRSARASGTAIAKGDVEEIKQDKIVGSPNKSISVTKQVPFVGEQNMTTEQKPTVASVKRAKCTPNSATVHKEVVVSAQMSGHEPSSEFVSNSNDVPVQESVRSARGRSSCTLPSRNVSVGSSEPEVILVEQQSMKANRAEKQEVVGTPKSPKVSGSKQKHASGKVREEEGDAQHEVAELQSSKGTDVAAVGFVVKESARASGTLQKAQLDALDLEAPNTQSSSRSKRTVVSKKVNNKVMESDKTGTPKLKAVKSRRTPASGNLNDQDEVSEQELKGMPPSEHATPDVTDATLEQTTIRSARSRRTPASRCMDADVPKSEAVGTPSSSKAKQTPISKTTSEHLEHDTTDTLSCSKAAGAKEMLASGKMEEKEETSSEMDTVNVVLEDSTVPVRSTRLRRAVASRKVNVEVFEQDSAGQPHPKKASRVKRALASKKVHEDDGHGSPVEPFKENMVLVEKEPVQSPVQVRRKRTAALKQQKKDENYDPTDTSSSQQKPEQELEDEAVAHPPTTTTGRGRGKRALASQEEPVGTQLSTVEDDVGAIKKKRGRQPKDVVVDVLEQNGAEELSTKVGKSSKSTKSRRVGSSKQEQNDGAPASDPSHNDEAMLPASLRRSKRKAVEMTAPVIDHATVEVTPKKTRGRRAKAVESTNSE</sequence>
<reference evidence="1" key="1">
    <citation type="submission" date="2020-05" db="EMBL/GenBank/DDBJ databases">
        <title>Large-scale comparative analyses of tick genomes elucidate their genetic diversity and vector capacities.</title>
        <authorList>
            <person name="Jia N."/>
            <person name="Wang J."/>
            <person name="Shi W."/>
            <person name="Du L."/>
            <person name="Sun Y."/>
            <person name="Zhan W."/>
            <person name="Jiang J."/>
            <person name="Wang Q."/>
            <person name="Zhang B."/>
            <person name="Ji P."/>
            <person name="Sakyi L.B."/>
            <person name="Cui X."/>
            <person name="Yuan T."/>
            <person name="Jiang B."/>
            <person name="Yang W."/>
            <person name="Lam T.T.-Y."/>
            <person name="Chang Q."/>
            <person name="Ding S."/>
            <person name="Wang X."/>
            <person name="Zhu J."/>
            <person name="Ruan X."/>
            <person name="Zhao L."/>
            <person name="Wei J."/>
            <person name="Que T."/>
            <person name="Du C."/>
            <person name="Cheng J."/>
            <person name="Dai P."/>
            <person name="Han X."/>
            <person name="Huang E."/>
            <person name="Gao Y."/>
            <person name="Liu J."/>
            <person name="Shao H."/>
            <person name="Ye R."/>
            <person name="Li L."/>
            <person name="Wei W."/>
            <person name="Wang X."/>
            <person name="Wang C."/>
            <person name="Yang T."/>
            <person name="Huo Q."/>
            <person name="Li W."/>
            <person name="Guo W."/>
            <person name="Chen H."/>
            <person name="Zhou L."/>
            <person name="Ni X."/>
            <person name="Tian J."/>
            <person name="Zhou Y."/>
            <person name="Sheng Y."/>
            <person name="Liu T."/>
            <person name="Pan Y."/>
            <person name="Xia L."/>
            <person name="Li J."/>
            <person name="Zhao F."/>
            <person name="Cao W."/>
        </authorList>
    </citation>
    <scope>NUCLEOTIDE SEQUENCE</scope>
    <source>
        <strain evidence="1">Hyas-2018</strain>
    </source>
</reference>
<organism evidence="1 2">
    <name type="scientific">Hyalomma asiaticum</name>
    <name type="common">Tick</name>
    <dbReference type="NCBI Taxonomy" id="266040"/>
    <lineage>
        <taxon>Eukaryota</taxon>
        <taxon>Metazoa</taxon>
        <taxon>Ecdysozoa</taxon>
        <taxon>Arthropoda</taxon>
        <taxon>Chelicerata</taxon>
        <taxon>Arachnida</taxon>
        <taxon>Acari</taxon>
        <taxon>Parasitiformes</taxon>
        <taxon>Ixodida</taxon>
        <taxon>Ixodoidea</taxon>
        <taxon>Ixodidae</taxon>
        <taxon>Hyalomminae</taxon>
        <taxon>Hyalomma</taxon>
    </lineage>
</organism>
<protein>
    <submittedName>
        <fullName evidence="1">Uncharacterized protein</fullName>
    </submittedName>
</protein>
<gene>
    <name evidence="1" type="ORF">HPB50_022300</name>
</gene>